<keyword evidence="10" id="KW-1185">Reference proteome</keyword>
<feature type="transmembrane region" description="Helical" evidence="7">
    <location>
        <begin position="159"/>
        <end position="177"/>
    </location>
</feature>
<feature type="transmembrane region" description="Helical" evidence="7">
    <location>
        <begin position="183"/>
        <end position="204"/>
    </location>
</feature>
<reference evidence="8" key="1">
    <citation type="submission" date="2022-10" db="EMBL/GenBank/DDBJ databases">
        <authorList>
            <person name="Chen Y."/>
            <person name="Dougan E. K."/>
            <person name="Chan C."/>
            <person name="Rhodes N."/>
            <person name="Thang M."/>
        </authorList>
    </citation>
    <scope>NUCLEOTIDE SEQUENCE</scope>
</reference>
<evidence type="ECO:0000256" key="2">
    <source>
        <dbReference type="ARBA" id="ARBA00022692"/>
    </source>
</evidence>
<dbReference type="Pfam" id="PF03006">
    <property type="entry name" value="HlyIII"/>
    <property type="match status" value="1"/>
</dbReference>
<keyword evidence="9" id="KW-0808">Transferase</keyword>
<dbReference type="EMBL" id="CAMXCT030000968">
    <property type="protein sequence ID" value="CAL4772527.1"/>
    <property type="molecule type" value="Genomic_DNA"/>
</dbReference>
<evidence type="ECO:0000256" key="5">
    <source>
        <dbReference type="PIRSR" id="PIRSR604254-1"/>
    </source>
</evidence>
<protein>
    <submittedName>
        <fullName evidence="9">Calcium/calmodulin-dependent protein kinase type IV</fullName>
    </submittedName>
</protein>
<dbReference type="GO" id="GO:0046872">
    <property type="term" value="F:metal ion binding"/>
    <property type="evidence" value="ECO:0007669"/>
    <property type="project" value="UniProtKB-KW"/>
</dbReference>
<organism evidence="8">
    <name type="scientific">Cladocopium goreaui</name>
    <dbReference type="NCBI Taxonomy" id="2562237"/>
    <lineage>
        <taxon>Eukaryota</taxon>
        <taxon>Sar</taxon>
        <taxon>Alveolata</taxon>
        <taxon>Dinophyceae</taxon>
        <taxon>Suessiales</taxon>
        <taxon>Symbiodiniaceae</taxon>
        <taxon>Cladocopium</taxon>
    </lineage>
</organism>
<keyword evidence="2 7" id="KW-0812">Transmembrane</keyword>
<evidence type="ECO:0000256" key="1">
    <source>
        <dbReference type="ARBA" id="ARBA00004141"/>
    </source>
</evidence>
<feature type="transmembrane region" description="Helical" evidence="7">
    <location>
        <begin position="249"/>
        <end position="270"/>
    </location>
</feature>
<name>A0A9P1C521_9DINO</name>
<feature type="compositionally biased region" description="Acidic residues" evidence="6">
    <location>
        <begin position="10"/>
        <end position="20"/>
    </location>
</feature>
<comment type="subcellular location">
    <subcellularLocation>
        <location evidence="1">Membrane</location>
        <topology evidence="1">Multi-pass membrane protein</topology>
    </subcellularLocation>
</comment>
<dbReference type="EMBL" id="CAMXCT020000968">
    <property type="protein sequence ID" value="CAL1138590.1"/>
    <property type="molecule type" value="Genomic_DNA"/>
</dbReference>
<evidence type="ECO:0000256" key="7">
    <source>
        <dbReference type="SAM" id="Phobius"/>
    </source>
</evidence>
<keyword evidence="4 7" id="KW-0472">Membrane</keyword>
<feature type="transmembrane region" description="Helical" evidence="7">
    <location>
        <begin position="95"/>
        <end position="114"/>
    </location>
</feature>
<keyword evidence="9" id="KW-0418">Kinase</keyword>
<keyword evidence="5" id="KW-0862">Zinc</keyword>
<feature type="transmembrane region" description="Helical" evidence="7">
    <location>
        <begin position="69"/>
        <end position="88"/>
    </location>
</feature>
<evidence type="ECO:0000256" key="6">
    <source>
        <dbReference type="SAM" id="MobiDB-lite"/>
    </source>
</evidence>
<comment type="caution">
    <text evidence="8">The sequence shown here is derived from an EMBL/GenBank/DDBJ whole genome shotgun (WGS) entry which is preliminary data.</text>
</comment>
<feature type="transmembrane region" description="Helical" evidence="7">
    <location>
        <begin position="216"/>
        <end position="234"/>
    </location>
</feature>
<dbReference type="OrthoDB" id="186812at2759"/>
<dbReference type="PANTHER" id="PTHR20855">
    <property type="entry name" value="ADIPOR/PROGESTIN RECEPTOR-RELATED"/>
    <property type="match status" value="1"/>
</dbReference>
<keyword evidence="3 7" id="KW-1133">Transmembrane helix</keyword>
<evidence type="ECO:0000256" key="3">
    <source>
        <dbReference type="ARBA" id="ARBA00022989"/>
    </source>
</evidence>
<sequence length="282" mass="31122">MQPPQKDYMGFDDDSDEETDLQGRSCCGAAYEETDQTQTRFSNIGLIGETSHDGAEHVTDEVFNAASHLFGGLLSVLGSTILITGAAAKSNPWGVVSFSIYGASLMFLFFASFAHHGIKGSKRLMDVLRTLDYVAIYFLIPGTMMPVCFVCLHDSWIGWVFFGTSFGLAMVGVWFQAACPLEFPMWASMTMYVTLGWFGLFLSIPAYHCIQFGGALLLLFGGIAYTLGGLIFTLQRPNPIPGKFGFHEIWHVFVLMGAAFHYCTLFFYVFPTMEDAPVRSAS</sequence>
<evidence type="ECO:0000313" key="8">
    <source>
        <dbReference type="EMBL" id="CAI3985215.1"/>
    </source>
</evidence>
<feature type="binding site" evidence="5">
    <location>
        <position position="116"/>
    </location>
    <ligand>
        <name>Zn(2+)</name>
        <dbReference type="ChEBI" id="CHEBI:29105"/>
    </ligand>
</feature>
<feature type="binding site" evidence="5">
    <location>
        <position position="247"/>
    </location>
    <ligand>
        <name>Zn(2+)</name>
        <dbReference type="ChEBI" id="CHEBI:29105"/>
    </ligand>
</feature>
<dbReference type="InterPro" id="IPR004254">
    <property type="entry name" value="AdipoR/HlyIII-related"/>
</dbReference>
<gene>
    <name evidence="8" type="ORF">C1SCF055_LOCUS12689</name>
</gene>
<keyword evidence="5" id="KW-0479">Metal-binding</keyword>
<evidence type="ECO:0000313" key="9">
    <source>
        <dbReference type="EMBL" id="CAL4772527.1"/>
    </source>
</evidence>
<accession>A0A9P1C521</accession>
<evidence type="ECO:0000256" key="4">
    <source>
        <dbReference type="ARBA" id="ARBA00023136"/>
    </source>
</evidence>
<dbReference type="Proteomes" id="UP001152797">
    <property type="component" value="Unassembled WGS sequence"/>
</dbReference>
<dbReference type="GO" id="GO:0016020">
    <property type="term" value="C:membrane"/>
    <property type="evidence" value="ECO:0007669"/>
    <property type="project" value="UniProtKB-SubCell"/>
</dbReference>
<dbReference type="AlphaFoldDB" id="A0A9P1C521"/>
<feature type="transmembrane region" description="Helical" evidence="7">
    <location>
        <begin position="134"/>
        <end position="152"/>
    </location>
</feature>
<reference evidence="9 10" key="2">
    <citation type="submission" date="2024-05" db="EMBL/GenBank/DDBJ databases">
        <authorList>
            <person name="Chen Y."/>
            <person name="Shah S."/>
            <person name="Dougan E. K."/>
            <person name="Thang M."/>
            <person name="Chan C."/>
        </authorList>
    </citation>
    <scope>NUCLEOTIDE SEQUENCE [LARGE SCALE GENOMIC DNA]</scope>
</reference>
<proteinExistence type="predicted"/>
<dbReference type="GO" id="GO:0016301">
    <property type="term" value="F:kinase activity"/>
    <property type="evidence" value="ECO:0007669"/>
    <property type="project" value="UniProtKB-KW"/>
</dbReference>
<dbReference type="PANTHER" id="PTHR20855:SF3">
    <property type="entry name" value="LD03007P"/>
    <property type="match status" value="1"/>
</dbReference>
<dbReference type="EMBL" id="CAMXCT010000968">
    <property type="protein sequence ID" value="CAI3985215.1"/>
    <property type="molecule type" value="Genomic_DNA"/>
</dbReference>
<evidence type="ECO:0000313" key="10">
    <source>
        <dbReference type="Proteomes" id="UP001152797"/>
    </source>
</evidence>
<feature type="region of interest" description="Disordered" evidence="6">
    <location>
        <begin position="1"/>
        <end position="22"/>
    </location>
</feature>
<feature type="binding site" evidence="5">
    <location>
        <position position="251"/>
    </location>
    <ligand>
        <name>Zn(2+)</name>
        <dbReference type="ChEBI" id="CHEBI:29105"/>
    </ligand>
</feature>